<reference evidence="1" key="1">
    <citation type="journal article" date="2014" name="Front. Microbiol.">
        <title>High frequency of phylogenetically diverse reductive dehalogenase-homologous genes in deep subseafloor sedimentary metagenomes.</title>
        <authorList>
            <person name="Kawai M."/>
            <person name="Futagami T."/>
            <person name="Toyoda A."/>
            <person name="Takaki Y."/>
            <person name="Nishi S."/>
            <person name="Hori S."/>
            <person name="Arai W."/>
            <person name="Tsubouchi T."/>
            <person name="Morono Y."/>
            <person name="Uchiyama I."/>
            <person name="Ito T."/>
            <person name="Fujiyama A."/>
            <person name="Inagaki F."/>
            <person name="Takami H."/>
        </authorList>
    </citation>
    <scope>NUCLEOTIDE SEQUENCE</scope>
    <source>
        <strain evidence="1">Expedition CK06-06</strain>
    </source>
</reference>
<dbReference type="AlphaFoldDB" id="X1F2C4"/>
<dbReference type="EMBL" id="BARU01010986">
    <property type="protein sequence ID" value="GAH39791.1"/>
    <property type="molecule type" value="Genomic_DNA"/>
</dbReference>
<comment type="caution">
    <text evidence="1">The sequence shown here is derived from an EMBL/GenBank/DDBJ whole genome shotgun (WGS) entry which is preliminary data.</text>
</comment>
<name>X1F2C4_9ZZZZ</name>
<organism evidence="1">
    <name type="scientific">marine sediment metagenome</name>
    <dbReference type="NCBI Taxonomy" id="412755"/>
    <lineage>
        <taxon>unclassified sequences</taxon>
        <taxon>metagenomes</taxon>
        <taxon>ecological metagenomes</taxon>
    </lineage>
</organism>
<sequence length="182" mass="20598">MSIPIDLKPVEMTPDVMKRLERAGLIIRLSPRNHELPAKPGETLWEPIYDSSEANGPHRLITISVNKTALDEFGTHADNEEFLLIGDADMKPLYLVVALCRGNELARKIEQRMLSHTDFLCLRVRYNDPEVSFFTILREVPHGEAVGESDGRPATFYVTEPRDLETDLTDFGDYRVSISQAT</sequence>
<gene>
    <name evidence="1" type="ORF">S03H2_20773</name>
</gene>
<proteinExistence type="predicted"/>
<protein>
    <submittedName>
        <fullName evidence="1">Uncharacterized protein</fullName>
    </submittedName>
</protein>
<accession>X1F2C4</accession>
<evidence type="ECO:0000313" key="1">
    <source>
        <dbReference type="EMBL" id="GAH39791.1"/>
    </source>
</evidence>